<keyword evidence="4 12" id="KW-0479">Metal-binding</keyword>
<dbReference type="NCBIfam" id="TIGR01525">
    <property type="entry name" value="ATPase-IB_hvy"/>
    <property type="match status" value="1"/>
</dbReference>
<evidence type="ECO:0000256" key="3">
    <source>
        <dbReference type="ARBA" id="ARBA00022692"/>
    </source>
</evidence>
<evidence type="ECO:0000256" key="9">
    <source>
        <dbReference type="ARBA" id="ARBA00023136"/>
    </source>
</evidence>
<dbReference type="GO" id="GO:0015086">
    <property type="term" value="F:cadmium ion transmembrane transporter activity"/>
    <property type="evidence" value="ECO:0007669"/>
    <property type="project" value="TreeGrafter"/>
</dbReference>
<dbReference type="InterPro" id="IPR023214">
    <property type="entry name" value="HAD_sf"/>
</dbReference>
<dbReference type="GO" id="GO:0046872">
    <property type="term" value="F:metal ion binding"/>
    <property type="evidence" value="ECO:0007669"/>
    <property type="project" value="UniProtKB-KW"/>
</dbReference>
<sequence length="707" mass="77127">MMNKIKRYSIQEMDCPTEEAMIRNKLEKLDGVESLGFNLIKRVLTVEHSLDDIGILKYSINELGFDAIDLDDDIIEKKKQSIYRSWGPIIFALLLAILSEVSEILELFHPYLPALLALGAVIISGVTTYKKGLLAITSGNLNINALMSIAVTGALIIGVWPEAAMVMVLFTISEKIEGLSLDKARNAISSLMNLSPNKTVVIQADGVLLEVDSTVVEVGQVIRVRPGELISHDGLVCRGSSYIDQSAITGESTPVEKLIGAEVFAGTINKNSEIDIEVTADKSHSTLSRIIQLVEEAQSHRSVTQRFVDKFAKYYTPIIMGISLLIAILPPIILAEPWLVWIYRALVLLIIGCPCALVVSTPVTIVSGLAMASRLGVIVKGGVYLEQAAKIDYIALDKTGTITKGDTALVDQIVIGREENILDIGILLARSSNHPISQAITRGYTKDFKEIEGEVSEFSATPGMGVHGVINGKTYYLGNQRFIEKYGKSNARLEETVNKLEEEGKTVTILFNDIEALAIFGVSDTIKESSREAISYLHKLGIKSTILSGDNLRTVRYIGLQAGVDDYKGGLLPEDKTSIINELKQTNSVVAMTGDGINDAPALANAHIGIAMGGIGTDIAIETADIIIMDDDIRKVPQLILLSKKTREILVQNIVIALGIKMIFLLLTILGFGTMWMAVFADMGASLIVVFNGMRLLRWKSKKTRRE</sequence>
<dbReference type="EMBL" id="CP035807">
    <property type="protein sequence ID" value="QEN03647.1"/>
    <property type="molecule type" value="Genomic_DNA"/>
</dbReference>
<dbReference type="PROSITE" id="PS50846">
    <property type="entry name" value="HMA_2"/>
    <property type="match status" value="1"/>
</dbReference>
<dbReference type="FunFam" id="2.70.150.10:FF:000002">
    <property type="entry name" value="Copper-transporting ATPase 1, putative"/>
    <property type="match status" value="1"/>
</dbReference>
<dbReference type="EC" id="7.2.2.12" evidence="10"/>
<evidence type="ECO:0000256" key="1">
    <source>
        <dbReference type="ARBA" id="ARBA00004141"/>
    </source>
</evidence>
<dbReference type="InterPro" id="IPR023299">
    <property type="entry name" value="ATPase_P-typ_cyto_dom_N"/>
</dbReference>
<dbReference type="InterPro" id="IPR001757">
    <property type="entry name" value="P_typ_ATPase"/>
</dbReference>
<dbReference type="PANTHER" id="PTHR48085:SF5">
    <property type="entry name" value="CADMIUM_ZINC-TRANSPORTING ATPASE HMA4-RELATED"/>
    <property type="match status" value="1"/>
</dbReference>
<feature type="transmembrane region" description="Helical" evidence="12">
    <location>
        <begin position="111"/>
        <end position="129"/>
    </location>
</feature>
<dbReference type="SFLD" id="SFLDS00003">
    <property type="entry name" value="Haloacid_Dehalogenase"/>
    <property type="match status" value="1"/>
</dbReference>
<feature type="transmembrane region" description="Helical" evidence="12">
    <location>
        <begin position="314"/>
        <end position="334"/>
    </location>
</feature>
<evidence type="ECO:0000256" key="11">
    <source>
        <dbReference type="ARBA" id="ARBA00047308"/>
    </source>
</evidence>
<accession>A0A5C1Q8A2</accession>
<dbReference type="Gene3D" id="2.70.150.10">
    <property type="entry name" value="Calcium-transporting ATPase, cytoplasmic transduction domain A"/>
    <property type="match status" value="1"/>
</dbReference>
<feature type="transmembrane region" description="Helical" evidence="12">
    <location>
        <begin position="649"/>
        <end position="670"/>
    </location>
</feature>
<dbReference type="InterPro" id="IPR044492">
    <property type="entry name" value="P_typ_ATPase_HD_dom"/>
</dbReference>
<evidence type="ECO:0000256" key="7">
    <source>
        <dbReference type="ARBA" id="ARBA00022967"/>
    </source>
</evidence>
<dbReference type="InterPro" id="IPR036163">
    <property type="entry name" value="HMA_dom_sf"/>
</dbReference>
<evidence type="ECO:0000259" key="13">
    <source>
        <dbReference type="PROSITE" id="PS50846"/>
    </source>
</evidence>
<dbReference type="AlphaFoldDB" id="A0A5C1Q8A2"/>
<protein>
    <recommendedName>
        <fullName evidence="10">P-type Zn(2+) transporter</fullName>
        <ecNumber evidence="10">7.2.2.12</ecNumber>
    </recommendedName>
</protein>
<dbReference type="SUPFAM" id="SSF55008">
    <property type="entry name" value="HMA, heavy metal-associated domain"/>
    <property type="match status" value="1"/>
</dbReference>
<dbReference type="GO" id="GO:0016887">
    <property type="term" value="F:ATP hydrolysis activity"/>
    <property type="evidence" value="ECO:0007669"/>
    <property type="project" value="InterPro"/>
</dbReference>
<keyword evidence="8 12" id="KW-1133">Transmembrane helix</keyword>
<dbReference type="CDD" id="cd00371">
    <property type="entry name" value="HMA"/>
    <property type="match status" value="1"/>
</dbReference>
<keyword evidence="7" id="KW-1278">Translocase</keyword>
<keyword evidence="3 12" id="KW-0812">Transmembrane</keyword>
<dbReference type="Pfam" id="PF00702">
    <property type="entry name" value="Hydrolase"/>
    <property type="match status" value="1"/>
</dbReference>
<evidence type="ECO:0000313" key="14">
    <source>
        <dbReference type="EMBL" id="QEN03647.1"/>
    </source>
</evidence>
<dbReference type="Gene3D" id="3.30.70.100">
    <property type="match status" value="1"/>
</dbReference>
<dbReference type="NCBIfam" id="TIGR01494">
    <property type="entry name" value="ATPase_P-type"/>
    <property type="match status" value="1"/>
</dbReference>
<name>A0A5C1Q8A2_9SPIO</name>
<feature type="transmembrane region" description="Helical" evidence="12">
    <location>
        <begin position="676"/>
        <end position="697"/>
    </location>
</feature>
<comment type="subcellular location">
    <subcellularLocation>
        <location evidence="12">Cell membrane</location>
    </subcellularLocation>
    <subcellularLocation>
        <location evidence="1">Membrane</location>
        <topology evidence="1">Multi-pass membrane protein</topology>
    </subcellularLocation>
</comment>
<evidence type="ECO:0000256" key="2">
    <source>
        <dbReference type="ARBA" id="ARBA00006024"/>
    </source>
</evidence>
<dbReference type="GO" id="GO:0005886">
    <property type="term" value="C:plasma membrane"/>
    <property type="evidence" value="ECO:0007669"/>
    <property type="project" value="UniProtKB-SubCell"/>
</dbReference>
<reference evidence="14 15" key="1">
    <citation type="submission" date="2019-02" db="EMBL/GenBank/DDBJ databases">
        <authorList>
            <person name="Fomenkov A."/>
            <person name="Dubinina G."/>
            <person name="Grabovich M."/>
            <person name="Vincze T."/>
            <person name="Roberts R.J."/>
        </authorList>
    </citation>
    <scope>NUCLEOTIDE SEQUENCE [LARGE SCALE GENOMIC DNA]</scope>
    <source>
        <strain evidence="14 15">P</strain>
    </source>
</reference>
<comment type="catalytic activity">
    <reaction evidence="11">
        <text>Zn(2+)(in) + ATP + H2O = Zn(2+)(out) + ADP + phosphate + H(+)</text>
        <dbReference type="Rhea" id="RHEA:20621"/>
        <dbReference type="ChEBI" id="CHEBI:15377"/>
        <dbReference type="ChEBI" id="CHEBI:15378"/>
        <dbReference type="ChEBI" id="CHEBI:29105"/>
        <dbReference type="ChEBI" id="CHEBI:30616"/>
        <dbReference type="ChEBI" id="CHEBI:43474"/>
        <dbReference type="ChEBI" id="CHEBI:456216"/>
        <dbReference type="EC" id="7.2.2.12"/>
    </reaction>
</comment>
<dbReference type="Gene3D" id="3.40.50.1000">
    <property type="entry name" value="HAD superfamily/HAD-like"/>
    <property type="match status" value="1"/>
</dbReference>
<reference evidence="14 15" key="2">
    <citation type="submission" date="2019-09" db="EMBL/GenBank/DDBJ databases">
        <title>Complete Genome Sequence and Methylome Analysis of free living Spirochaetas.</title>
        <authorList>
            <person name="Leshcheva N."/>
            <person name="Mikheeva N."/>
        </authorList>
    </citation>
    <scope>NUCLEOTIDE SEQUENCE [LARGE SCALE GENOMIC DNA]</scope>
    <source>
        <strain evidence="14 15">P</strain>
    </source>
</reference>
<keyword evidence="6 12" id="KW-0067">ATP-binding</keyword>
<dbReference type="PROSITE" id="PS00154">
    <property type="entry name" value="ATPASE_E1_E2"/>
    <property type="match status" value="1"/>
</dbReference>
<dbReference type="InterPro" id="IPR051014">
    <property type="entry name" value="Cation_Transport_ATPase_IB"/>
</dbReference>
<keyword evidence="12" id="KW-1003">Cell membrane</keyword>
<dbReference type="InterPro" id="IPR036412">
    <property type="entry name" value="HAD-like_sf"/>
</dbReference>
<dbReference type="Gene3D" id="3.40.1110.10">
    <property type="entry name" value="Calcium-transporting ATPase, cytoplasmic domain N"/>
    <property type="match status" value="1"/>
</dbReference>
<dbReference type="SUPFAM" id="SSF81653">
    <property type="entry name" value="Calcium ATPase, transduction domain A"/>
    <property type="match status" value="1"/>
</dbReference>
<evidence type="ECO:0000313" key="15">
    <source>
        <dbReference type="Proteomes" id="UP000323824"/>
    </source>
</evidence>
<evidence type="ECO:0000256" key="12">
    <source>
        <dbReference type="RuleBase" id="RU362081"/>
    </source>
</evidence>
<feature type="transmembrane region" description="Helical" evidence="12">
    <location>
        <begin position="141"/>
        <end position="160"/>
    </location>
</feature>
<dbReference type="SFLD" id="SFLDG00002">
    <property type="entry name" value="C1.7:_P-type_atpase_like"/>
    <property type="match status" value="1"/>
</dbReference>
<evidence type="ECO:0000256" key="10">
    <source>
        <dbReference type="ARBA" id="ARBA00039097"/>
    </source>
</evidence>
<dbReference type="Pfam" id="PF00122">
    <property type="entry name" value="E1-E2_ATPase"/>
    <property type="match status" value="1"/>
</dbReference>
<dbReference type="InterPro" id="IPR006121">
    <property type="entry name" value="HMA_dom"/>
</dbReference>
<dbReference type="SFLD" id="SFLDF00027">
    <property type="entry name" value="p-type_atpase"/>
    <property type="match status" value="1"/>
</dbReference>
<dbReference type="InterPro" id="IPR027256">
    <property type="entry name" value="P-typ_ATPase_IB"/>
</dbReference>
<gene>
    <name evidence="14" type="ORF">EW093_02670</name>
</gene>
<dbReference type="GO" id="GO:0005524">
    <property type="term" value="F:ATP binding"/>
    <property type="evidence" value="ECO:0007669"/>
    <property type="project" value="UniProtKB-UniRule"/>
</dbReference>
<proteinExistence type="inferred from homology"/>
<dbReference type="PRINTS" id="PR00941">
    <property type="entry name" value="CDATPASE"/>
</dbReference>
<evidence type="ECO:0000256" key="8">
    <source>
        <dbReference type="ARBA" id="ARBA00022989"/>
    </source>
</evidence>
<evidence type="ECO:0000256" key="5">
    <source>
        <dbReference type="ARBA" id="ARBA00022741"/>
    </source>
</evidence>
<dbReference type="SUPFAM" id="SSF56784">
    <property type="entry name" value="HAD-like"/>
    <property type="match status" value="1"/>
</dbReference>
<feature type="domain" description="HMA" evidence="13">
    <location>
        <begin position="4"/>
        <end position="68"/>
    </location>
</feature>
<evidence type="ECO:0000256" key="6">
    <source>
        <dbReference type="ARBA" id="ARBA00022840"/>
    </source>
</evidence>
<keyword evidence="15" id="KW-1185">Reference proteome</keyword>
<dbReference type="GO" id="GO:0016463">
    <property type="term" value="F:P-type zinc transporter activity"/>
    <property type="evidence" value="ECO:0007669"/>
    <property type="project" value="UniProtKB-EC"/>
</dbReference>
<dbReference type="InterPro" id="IPR018303">
    <property type="entry name" value="ATPase_P-typ_P_site"/>
</dbReference>
<dbReference type="PRINTS" id="PR00119">
    <property type="entry name" value="CATATPASE"/>
</dbReference>
<dbReference type="OrthoDB" id="9760364at2"/>
<organism evidence="14 15">
    <name type="scientific">Thiospirochaeta perfilievii</name>
    <dbReference type="NCBI Taxonomy" id="252967"/>
    <lineage>
        <taxon>Bacteria</taxon>
        <taxon>Pseudomonadati</taxon>
        <taxon>Spirochaetota</taxon>
        <taxon>Spirochaetia</taxon>
        <taxon>Spirochaetales</taxon>
        <taxon>Spirochaetaceae</taxon>
        <taxon>Thiospirochaeta</taxon>
    </lineage>
</organism>
<feature type="transmembrane region" description="Helical" evidence="12">
    <location>
        <begin position="341"/>
        <end position="359"/>
    </location>
</feature>
<comment type="similarity">
    <text evidence="2 12">Belongs to the cation transport ATPase (P-type) (TC 3.A.3) family. Type IB subfamily.</text>
</comment>
<dbReference type="SUPFAM" id="SSF81665">
    <property type="entry name" value="Calcium ATPase, transmembrane domain M"/>
    <property type="match status" value="1"/>
</dbReference>
<dbReference type="KEGG" id="sper:EW093_02670"/>
<keyword evidence="5 12" id="KW-0547">Nucleotide-binding</keyword>
<dbReference type="InterPro" id="IPR059000">
    <property type="entry name" value="ATPase_P-type_domA"/>
</dbReference>
<dbReference type="Proteomes" id="UP000323824">
    <property type="component" value="Chromosome"/>
</dbReference>
<keyword evidence="9 12" id="KW-0472">Membrane</keyword>
<evidence type="ECO:0000256" key="4">
    <source>
        <dbReference type="ARBA" id="ARBA00022723"/>
    </source>
</evidence>
<dbReference type="PANTHER" id="PTHR48085">
    <property type="entry name" value="CADMIUM/ZINC-TRANSPORTING ATPASE HMA2-RELATED"/>
    <property type="match status" value="1"/>
</dbReference>
<dbReference type="InterPro" id="IPR008250">
    <property type="entry name" value="ATPase_P-typ_transduc_dom_A_sf"/>
</dbReference>
<dbReference type="InterPro" id="IPR023298">
    <property type="entry name" value="ATPase_P-typ_TM_dom_sf"/>
</dbReference>